<dbReference type="AlphaFoldDB" id="A0A7U4GDW7"/>
<accession>A0A7U4GDW7</accession>
<gene>
    <name evidence="2" type="ORF">LC20_01521</name>
</gene>
<dbReference type="KEGG" id="yel:LC20_01521"/>
<proteinExistence type="predicted"/>
<name>A0A7U4GDW7_YEREN</name>
<evidence type="ECO:0000313" key="3">
    <source>
        <dbReference type="Proteomes" id="UP000230961"/>
    </source>
</evidence>
<sequence>MTNISSISNPSLPALDSEPAEESFNDKVLHYFQQNKPQGKLSELMDKMRALSPDKTVSMHQLNEALLYSDTYLRHTEEYKEYTDEVLDKHTFRLLGVNMFFDNMMYKSFTKSDDDTSL</sequence>
<organism evidence="2 3">
    <name type="scientific">Yersinia enterocolitica LC20</name>
    <dbReference type="NCBI Taxonomy" id="1443113"/>
    <lineage>
        <taxon>Bacteria</taxon>
        <taxon>Pseudomonadati</taxon>
        <taxon>Pseudomonadota</taxon>
        <taxon>Gammaproteobacteria</taxon>
        <taxon>Enterobacterales</taxon>
        <taxon>Yersiniaceae</taxon>
        <taxon>Yersinia</taxon>
    </lineage>
</organism>
<feature type="compositionally biased region" description="Polar residues" evidence="1">
    <location>
        <begin position="1"/>
        <end position="11"/>
    </location>
</feature>
<dbReference type="Proteomes" id="UP000230961">
    <property type="component" value="Chromosome"/>
</dbReference>
<evidence type="ECO:0000256" key="1">
    <source>
        <dbReference type="SAM" id="MobiDB-lite"/>
    </source>
</evidence>
<evidence type="ECO:0000313" key="2">
    <source>
        <dbReference type="EMBL" id="AHM72775.1"/>
    </source>
</evidence>
<dbReference type="EMBL" id="CP007448">
    <property type="protein sequence ID" value="AHM72775.1"/>
    <property type="molecule type" value="Genomic_DNA"/>
</dbReference>
<reference evidence="2 3" key="1">
    <citation type="submission" date="2017-11" db="EMBL/GenBank/DDBJ databases">
        <title>The complete genome sequence and comparative genome analysis of Yersinia enterocolitica strain LC20.</title>
        <authorList>
            <person name="Shi G."/>
            <person name="Su M."/>
            <person name="Liang J."/>
            <person name="Gu W."/>
            <person name="Xiao Y."/>
            <person name="Zhang Z."/>
            <person name="Qiu H."/>
            <person name="Duan R."/>
            <person name="Zhang Z."/>
            <person name="Li Y."/>
            <person name="Zhang X."/>
            <person name="Ling Y."/>
            <person name="Song L."/>
            <person name="Chen M."/>
            <person name="Zhao Y."/>
            <person name="Wu J."/>
            <person name="Jing H."/>
            <person name="Xiao J."/>
            <person name="Wang X."/>
        </authorList>
    </citation>
    <scope>NUCLEOTIDE SEQUENCE [LARGE SCALE GENOMIC DNA]</scope>
    <source>
        <strain evidence="2 3">LC20</strain>
    </source>
</reference>
<protein>
    <submittedName>
        <fullName evidence="2">Type III secretion system protein</fullName>
    </submittedName>
</protein>
<feature type="region of interest" description="Disordered" evidence="1">
    <location>
        <begin position="1"/>
        <end position="21"/>
    </location>
</feature>